<evidence type="ECO:0000313" key="2">
    <source>
        <dbReference type="EMBL" id="PSN82818.1"/>
    </source>
</evidence>
<dbReference type="PROSITE" id="PS51831">
    <property type="entry name" value="HD"/>
    <property type="match status" value="1"/>
</dbReference>
<comment type="caution">
    <text evidence="2">The sequence shown here is derived from an EMBL/GenBank/DDBJ whole genome shotgun (WGS) entry which is preliminary data.</text>
</comment>
<organism evidence="2 3">
    <name type="scientific">Candidatus Marsarchaeota G1 archaeon OSP_D</name>
    <dbReference type="NCBI Taxonomy" id="1978155"/>
    <lineage>
        <taxon>Archaea</taxon>
        <taxon>Candidatus Marsarchaeota</taxon>
        <taxon>Candidatus Marsarchaeota group 1</taxon>
    </lineage>
</organism>
<gene>
    <name evidence="2" type="ORF">B9Q01_06875</name>
</gene>
<dbReference type="Gene3D" id="1.10.472.50">
    <property type="entry name" value="HD-domain/PDEase-like"/>
    <property type="match status" value="1"/>
</dbReference>
<evidence type="ECO:0000259" key="1">
    <source>
        <dbReference type="PROSITE" id="PS51831"/>
    </source>
</evidence>
<dbReference type="InterPro" id="IPR003607">
    <property type="entry name" value="HD/PDEase_dom"/>
</dbReference>
<feature type="domain" description="HD" evidence="1">
    <location>
        <begin position="21"/>
        <end position="122"/>
    </location>
</feature>
<reference evidence="2 3" key="1">
    <citation type="submission" date="2017-04" db="EMBL/GenBank/DDBJ databases">
        <title>Novel microbial lineages endemic to geothermal iron-oxide mats fill important gaps in the evolutionary history of Archaea.</title>
        <authorList>
            <person name="Jay Z.J."/>
            <person name="Beam J.P."/>
            <person name="Dlakic M."/>
            <person name="Rusch D.B."/>
            <person name="Kozubal M.A."/>
            <person name="Inskeep W.P."/>
        </authorList>
    </citation>
    <scope>NUCLEOTIDE SEQUENCE [LARGE SCALE GENOMIC DNA]</scope>
    <source>
        <strain evidence="2">OSP_D</strain>
    </source>
</reference>
<accession>A0A2R6A910</accession>
<dbReference type="AlphaFoldDB" id="A0A2R6A910"/>
<dbReference type="CDD" id="cd00077">
    <property type="entry name" value="HDc"/>
    <property type="match status" value="1"/>
</dbReference>
<dbReference type="Gene3D" id="1.20.58.1910">
    <property type="match status" value="1"/>
</dbReference>
<name>A0A2R6A910_9ARCH</name>
<dbReference type="InterPro" id="IPR006674">
    <property type="entry name" value="HD_domain"/>
</dbReference>
<protein>
    <recommendedName>
        <fullName evidence="1">HD domain-containing protein</fullName>
    </recommendedName>
</protein>
<dbReference type="SUPFAM" id="SSF109604">
    <property type="entry name" value="HD-domain/PDEase-like"/>
    <property type="match status" value="1"/>
</dbReference>
<dbReference type="SMART" id="SM00471">
    <property type="entry name" value="HDc"/>
    <property type="match status" value="1"/>
</dbReference>
<dbReference type="Proteomes" id="UP000240880">
    <property type="component" value="Unassembled WGS sequence"/>
</dbReference>
<dbReference type="Pfam" id="PF01966">
    <property type="entry name" value="HD"/>
    <property type="match status" value="1"/>
</dbReference>
<dbReference type="EMBL" id="NEXC01000050">
    <property type="protein sequence ID" value="PSN82818.1"/>
    <property type="molecule type" value="Genomic_DNA"/>
</dbReference>
<proteinExistence type="predicted"/>
<dbReference type="PANTHER" id="PTHR33594">
    <property type="entry name" value="SUPERFAMILY HYDROLASE, PUTATIVE (AFU_ORTHOLOGUE AFUA_1G03035)-RELATED"/>
    <property type="match status" value="1"/>
</dbReference>
<sequence>MIQEIEKFVRSLSDEEPSAHDWWHTQRVRRLSLEIAKTEVCDIRKVEIIALLHDVWDWKVPNNQAKKRMALELLQKLGLKKEEIDEIVCAVEAVSFKGALVEDVPTTKEGEIVRDADRLDAMGAIGIARAFSYGGKAGRPIHTPEIPPKLHSSFEEYAHSSSSTVNHFYEKLLHLKQRMKTKRAKELAEARHEFMLKFLERFFLEWEGVA</sequence>
<evidence type="ECO:0000313" key="3">
    <source>
        <dbReference type="Proteomes" id="UP000240880"/>
    </source>
</evidence>
<dbReference type="PANTHER" id="PTHR33594:SF1">
    <property type="entry name" value="HD_PDEASE DOMAIN-CONTAINING PROTEIN"/>
    <property type="match status" value="1"/>
</dbReference>